<sequence>MARRYDSRTTTFSPEGRLFQVEYALESVNHAGTCIGLHTENGILLASEKKIMSKLLEQSSTPEKLWKIDQHIVAAIAGLNADAMILINFARVIAGRYRARYGTLIPVENLVQELSDHKQGYTQFGGLRPYGVAFLFAGCDGRNGFQLYHSEPSGNYSAWKAAAIGASHQAARSMLKTDFTEGLSIDEAKSVACKVLQKTMDCVNLTSDKVEMFYLTRNKDTGEVFTQTLSL</sequence>
<dbReference type="GO" id="GO:0005634">
    <property type="term" value="C:nucleus"/>
    <property type="evidence" value="ECO:0007669"/>
    <property type="project" value="UniProtKB-SubCell"/>
</dbReference>
<dbReference type="HOGENOM" id="CLU_035750_4_3_1"/>
<dbReference type="GeneID" id="5000248"/>
<dbReference type="PROSITE" id="PS51475">
    <property type="entry name" value="PROTEASOME_ALPHA_2"/>
    <property type="match status" value="1"/>
</dbReference>
<dbReference type="GO" id="GO:0019773">
    <property type="term" value="C:proteasome core complex, alpha-subunit complex"/>
    <property type="evidence" value="ECO:0007669"/>
    <property type="project" value="UniProtKB-UniRule"/>
</dbReference>
<dbReference type="Pfam" id="PF10584">
    <property type="entry name" value="Proteasome_A_N"/>
    <property type="match status" value="1"/>
</dbReference>
<feature type="domain" description="Proteasome alpha-type subunits" evidence="6">
    <location>
        <begin position="5"/>
        <end position="27"/>
    </location>
</feature>
<dbReference type="OrthoDB" id="431557at2759"/>
<evidence type="ECO:0000313" key="8">
    <source>
        <dbReference type="Proteomes" id="UP000001568"/>
    </source>
</evidence>
<dbReference type="PROSITE" id="PS00388">
    <property type="entry name" value="PROTEASOME_ALPHA_1"/>
    <property type="match status" value="1"/>
</dbReference>
<gene>
    <name evidence="7" type="primary">Pac1</name>
    <name evidence="7" type="ORF">OSTLU_119626</name>
</gene>
<name>A4RSP8_OSTLU</name>
<keyword evidence="3 5" id="KW-0539">Nucleus</keyword>
<dbReference type="OMA" id="YVLNDNM"/>
<dbReference type="InterPro" id="IPR001353">
    <property type="entry name" value="Proteasome_sua/b"/>
</dbReference>
<dbReference type="Gene3D" id="3.60.20.10">
    <property type="entry name" value="Glutamine Phosphoribosylpyrophosphate, subunit 1, domain 1"/>
    <property type="match status" value="1"/>
</dbReference>
<keyword evidence="5" id="KW-0963">Cytoplasm</keyword>
<dbReference type="SMART" id="SM00948">
    <property type="entry name" value="Proteasome_A_N"/>
    <property type="match status" value="1"/>
</dbReference>
<keyword evidence="2 4" id="KW-0647">Proteasome</keyword>
<dbReference type="RefSeq" id="XP_001416455.1">
    <property type="nucleotide sequence ID" value="XM_001416418.1"/>
</dbReference>
<dbReference type="NCBIfam" id="NF003075">
    <property type="entry name" value="PRK03996.1"/>
    <property type="match status" value="1"/>
</dbReference>
<comment type="subunit">
    <text evidence="5">The 20S proteasome core is composed of 28 subunits that are arranged in four stacked rings, resulting in a barrel-shaped structure. The two end rings are each formed by seven alpha subunits, and the two central rings are each formed by seven beta subunits.</text>
</comment>
<dbReference type="AlphaFoldDB" id="A4RSP8"/>
<evidence type="ECO:0000256" key="2">
    <source>
        <dbReference type="ARBA" id="ARBA00022942"/>
    </source>
</evidence>
<dbReference type="eggNOG" id="KOG0178">
    <property type="taxonomic scope" value="Eukaryota"/>
</dbReference>
<organism evidence="7 8">
    <name type="scientific">Ostreococcus lucimarinus (strain CCE9901)</name>
    <dbReference type="NCBI Taxonomy" id="436017"/>
    <lineage>
        <taxon>Eukaryota</taxon>
        <taxon>Viridiplantae</taxon>
        <taxon>Chlorophyta</taxon>
        <taxon>Mamiellophyceae</taxon>
        <taxon>Mamiellales</taxon>
        <taxon>Bathycoccaceae</taxon>
        <taxon>Ostreococcus</taxon>
    </lineage>
</organism>
<dbReference type="InterPro" id="IPR029055">
    <property type="entry name" value="Ntn_hydrolases_N"/>
</dbReference>
<comment type="function">
    <text evidence="1">The proteasome is a multicatalytic proteinase complex which is characterized by its ability to cleave peptides with Arg, Phe, Tyr, Leu, and Glu adjacent to the leaving group at neutral or slightly basic pH. The proteasome has an ATP-dependent proteolytic activity.</text>
</comment>
<protein>
    <recommendedName>
        <fullName evidence="5">Proteasome subunit alpha type</fullName>
    </recommendedName>
</protein>
<evidence type="ECO:0000313" key="7">
    <source>
        <dbReference type="EMBL" id="ABO94748.1"/>
    </source>
</evidence>
<dbReference type="FunFam" id="3.60.20.10:FF:000031">
    <property type="entry name" value="Proteasome subunit alpha type"/>
    <property type="match status" value="1"/>
</dbReference>
<evidence type="ECO:0000256" key="5">
    <source>
        <dbReference type="RuleBase" id="RU000551"/>
    </source>
</evidence>
<dbReference type="EMBL" id="CP000582">
    <property type="protein sequence ID" value="ABO94748.1"/>
    <property type="molecule type" value="Genomic_DNA"/>
</dbReference>
<dbReference type="InterPro" id="IPR050115">
    <property type="entry name" value="Proteasome_alpha"/>
</dbReference>
<reference evidence="7 8" key="1">
    <citation type="journal article" date="2007" name="Proc. Natl. Acad. Sci. U.S.A.">
        <title>The tiny eukaryote Ostreococcus provides genomic insights into the paradox of plankton speciation.</title>
        <authorList>
            <person name="Palenik B."/>
            <person name="Grimwood J."/>
            <person name="Aerts A."/>
            <person name="Rouze P."/>
            <person name="Salamov A."/>
            <person name="Putnam N."/>
            <person name="Dupont C."/>
            <person name="Jorgensen R."/>
            <person name="Derelle E."/>
            <person name="Rombauts S."/>
            <person name="Zhou K."/>
            <person name="Otillar R."/>
            <person name="Merchant S.S."/>
            <person name="Podell S."/>
            <person name="Gaasterland T."/>
            <person name="Napoli C."/>
            <person name="Gendler K."/>
            <person name="Manuell A."/>
            <person name="Tai V."/>
            <person name="Vallon O."/>
            <person name="Piganeau G."/>
            <person name="Jancek S."/>
            <person name="Heijde M."/>
            <person name="Jabbari K."/>
            <person name="Bowler C."/>
            <person name="Lohr M."/>
            <person name="Robbens S."/>
            <person name="Werner G."/>
            <person name="Dubchak I."/>
            <person name="Pazour G.J."/>
            <person name="Ren Q."/>
            <person name="Paulsen I."/>
            <person name="Delwiche C."/>
            <person name="Schmutz J."/>
            <person name="Rokhsar D."/>
            <person name="Van de Peer Y."/>
            <person name="Moreau H."/>
            <person name="Grigoriev I.V."/>
        </authorList>
    </citation>
    <scope>NUCLEOTIDE SEQUENCE [LARGE SCALE GENOMIC DNA]</scope>
    <source>
        <strain evidence="7 8">CCE9901</strain>
    </source>
</reference>
<proteinExistence type="inferred from homology"/>
<dbReference type="InterPro" id="IPR023332">
    <property type="entry name" value="Proteasome_alpha-type"/>
</dbReference>
<dbReference type="KEGG" id="olu:OSTLU_119626"/>
<accession>A4RSP8</accession>
<keyword evidence="8" id="KW-1185">Reference proteome</keyword>
<dbReference type="PANTHER" id="PTHR11599">
    <property type="entry name" value="PROTEASOME SUBUNIT ALPHA/BETA"/>
    <property type="match status" value="1"/>
</dbReference>
<evidence type="ECO:0000256" key="3">
    <source>
        <dbReference type="ARBA" id="ARBA00023242"/>
    </source>
</evidence>
<dbReference type="GO" id="GO:0005737">
    <property type="term" value="C:cytoplasm"/>
    <property type="evidence" value="ECO:0007669"/>
    <property type="project" value="UniProtKB-SubCell"/>
</dbReference>
<comment type="subcellular location">
    <subcellularLocation>
        <location evidence="5">Cytoplasm</location>
    </subcellularLocation>
    <subcellularLocation>
        <location evidence="5">Nucleus</location>
    </subcellularLocation>
</comment>
<dbReference type="GO" id="GO:0006511">
    <property type="term" value="P:ubiquitin-dependent protein catabolic process"/>
    <property type="evidence" value="ECO:0007669"/>
    <property type="project" value="InterPro"/>
</dbReference>
<comment type="similarity">
    <text evidence="4 5">Belongs to the peptidase T1A family.</text>
</comment>
<dbReference type="InterPro" id="IPR000426">
    <property type="entry name" value="Proteasome_asu_N"/>
</dbReference>
<dbReference type="Proteomes" id="UP000001568">
    <property type="component" value="Chromosome 2"/>
</dbReference>
<dbReference type="SUPFAM" id="SSF56235">
    <property type="entry name" value="N-terminal nucleophile aminohydrolases (Ntn hydrolases)"/>
    <property type="match status" value="1"/>
</dbReference>
<dbReference type="Pfam" id="PF00227">
    <property type="entry name" value="Proteasome"/>
    <property type="match status" value="1"/>
</dbReference>
<dbReference type="STRING" id="436017.A4RSP8"/>
<evidence type="ECO:0000256" key="1">
    <source>
        <dbReference type="ARBA" id="ARBA00002000"/>
    </source>
</evidence>
<evidence type="ECO:0000256" key="4">
    <source>
        <dbReference type="PROSITE-ProRule" id="PRU00808"/>
    </source>
</evidence>
<dbReference type="Gramene" id="ABO94748">
    <property type="protein sequence ID" value="ABO94748"/>
    <property type="gene ID" value="OSTLU_119626"/>
</dbReference>
<evidence type="ECO:0000259" key="6">
    <source>
        <dbReference type="PROSITE" id="PS00388"/>
    </source>
</evidence>